<organism evidence="3 4">
    <name type="scientific">Gymnopilus junonius</name>
    <name type="common">Spectacular rustgill mushroom</name>
    <name type="synonym">Gymnopilus spectabilis subsp. junonius</name>
    <dbReference type="NCBI Taxonomy" id="109634"/>
    <lineage>
        <taxon>Eukaryota</taxon>
        <taxon>Fungi</taxon>
        <taxon>Dikarya</taxon>
        <taxon>Basidiomycota</taxon>
        <taxon>Agaricomycotina</taxon>
        <taxon>Agaricomycetes</taxon>
        <taxon>Agaricomycetidae</taxon>
        <taxon>Agaricales</taxon>
        <taxon>Agaricineae</taxon>
        <taxon>Hymenogastraceae</taxon>
        <taxon>Gymnopilus</taxon>
    </lineage>
</organism>
<keyword evidence="4" id="KW-1185">Reference proteome</keyword>
<dbReference type="Gene3D" id="1.10.510.10">
    <property type="entry name" value="Transferase(Phosphotransferase) domain 1"/>
    <property type="match status" value="1"/>
</dbReference>
<dbReference type="GO" id="GO:0005524">
    <property type="term" value="F:ATP binding"/>
    <property type="evidence" value="ECO:0007669"/>
    <property type="project" value="InterPro"/>
</dbReference>
<dbReference type="SUPFAM" id="SSF56112">
    <property type="entry name" value="Protein kinase-like (PK-like)"/>
    <property type="match status" value="1"/>
</dbReference>
<keyword evidence="3" id="KW-0418">Kinase</keyword>
<dbReference type="OrthoDB" id="3173976at2759"/>
<accession>A0A9P5NWE6</accession>
<dbReference type="EMBL" id="JADNYJ010000005">
    <property type="protein sequence ID" value="KAF8910957.1"/>
    <property type="molecule type" value="Genomic_DNA"/>
</dbReference>
<feature type="domain" description="Protein kinase" evidence="2">
    <location>
        <begin position="98"/>
        <end position="342"/>
    </location>
</feature>
<gene>
    <name evidence="3" type="ORF">CPB84DRAFT_1672270</name>
</gene>
<dbReference type="PROSITE" id="PS50011">
    <property type="entry name" value="PROTEIN_KINASE_DOM"/>
    <property type="match status" value="1"/>
</dbReference>
<dbReference type="InterPro" id="IPR000719">
    <property type="entry name" value="Prot_kinase_dom"/>
</dbReference>
<dbReference type="GO" id="GO:0004672">
    <property type="term" value="F:protein kinase activity"/>
    <property type="evidence" value="ECO:0007669"/>
    <property type="project" value="InterPro"/>
</dbReference>
<dbReference type="CDD" id="cd00180">
    <property type="entry name" value="PKc"/>
    <property type="match status" value="1"/>
</dbReference>
<proteinExistence type="predicted"/>
<dbReference type="Proteomes" id="UP000724874">
    <property type="component" value="Unassembled WGS sequence"/>
</dbReference>
<evidence type="ECO:0000259" key="2">
    <source>
        <dbReference type="PROSITE" id="PS50011"/>
    </source>
</evidence>
<protein>
    <submittedName>
        <fullName evidence="3">Kinase-like domain-containing protein</fullName>
    </submittedName>
</protein>
<evidence type="ECO:0000313" key="3">
    <source>
        <dbReference type="EMBL" id="KAF8910957.1"/>
    </source>
</evidence>
<dbReference type="PANTHER" id="PTHR24362">
    <property type="entry name" value="SERINE/THREONINE-PROTEIN KINASE NEK"/>
    <property type="match status" value="1"/>
</dbReference>
<comment type="caution">
    <text evidence="3">The sequence shown here is derived from an EMBL/GenBank/DDBJ whole genome shotgun (WGS) entry which is preliminary data.</text>
</comment>
<dbReference type="AlphaFoldDB" id="A0A9P5NWE6"/>
<sequence length="342" mass="39018">MPKSLSCQQRDDDCNHATLEHEDSPPSPTSSDSSIDEEEINSRITPFWPKYRSIFKSRGIRLDTVRDVKLFYKHRSEQPMSSICRPSSYLDDLNGLQDDDALCPDAGLPDNLFRGSRVFDSKRVVVKAVHAGSREYNVVCMLSRPAMRSDRMNHTIPVVDLFELSDGDVAFIVMEEWSSNLIASLVPCCLFRLLSALRQCIEHAAFIHKHNIAHLDISLMNLLTDYDGHYAYIDYEISRQFDGSSVPLVYNYRGTEIPPECERSVGADPFKIDVWALAVLILRACKLTGYWVPELMHVIKPMLDDEPNRRPSAMEALQAFDKMTTSLGYHIESKCSEQHNRR</sequence>
<name>A0A9P5NWE6_GYMJU</name>
<evidence type="ECO:0000313" key="4">
    <source>
        <dbReference type="Proteomes" id="UP000724874"/>
    </source>
</evidence>
<dbReference type="PANTHER" id="PTHR24362:SF309">
    <property type="entry name" value="PROTEIN KINASE DOMAIN-CONTAINING PROTEIN"/>
    <property type="match status" value="1"/>
</dbReference>
<dbReference type="Pfam" id="PF00069">
    <property type="entry name" value="Pkinase"/>
    <property type="match status" value="1"/>
</dbReference>
<keyword evidence="3" id="KW-0808">Transferase</keyword>
<dbReference type="SMART" id="SM00220">
    <property type="entry name" value="S_TKc"/>
    <property type="match status" value="1"/>
</dbReference>
<dbReference type="InterPro" id="IPR011009">
    <property type="entry name" value="Kinase-like_dom_sf"/>
</dbReference>
<reference evidence="3" key="1">
    <citation type="submission" date="2020-11" db="EMBL/GenBank/DDBJ databases">
        <authorList>
            <consortium name="DOE Joint Genome Institute"/>
            <person name="Ahrendt S."/>
            <person name="Riley R."/>
            <person name="Andreopoulos W."/>
            <person name="LaButti K."/>
            <person name="Pangilinan J."/>
            <person name="Ruiz-duenas F.J."/>
            <person name="Barrasa J.M."/>
            <person name="Sanchez-Garcia M."/>
            <person name="Camarero S."/>
            <person name="Miyauchi S."/>
            <person name="Serrano A."/>
            <person name="Linde D."/>
            <person name="Babiker R."/>
            <person name="Drula E."/>
            <person name="Ayuso-Fernandez I."/>
            <person name="Pacheco R."/>
            <person name="Padilla G."/>
            <person name="Ferreira P."/>
            <person name="Barriuso J."/>
            <person name="Kellner H."/>
            <person name="Castanera R."/>
            <person name="Alfaro M."/>
            <person name="Ramirez L."/>
            <person name="Pisabarro A.G."/>
            <person name="Kuo A."/>
            <person name="Tritt A."/>
            <person name="Lipzen A."/>
            <person name="He G."/>
            <person name="Yan M."/>
            <person name="Ng V."/>
            <person name="Cullen D."/>
            <person name="Martin F."/>
            <person name="Rosso M.-N."/>
            <person name="Henrissat B."/>
            <person name="Hibbett D."/>
            <person name="Martinez A.T."/>
            <person name="Grigoriev I.V."/>
        </authorList>
    </citation>
    <scope>NUCLEOTIDE SEQUENCE</scope>
    <source>
        <strain evidence="3">AH 44721</strain>
    </source>
</reference>
<feature type="region of interest" description="Disordered" evidence="1">
    <location>
        <begin position="1"/>
        <end position="38"/>
    </location>
</feature>
<feature type="compositionally biased region" description="Basic and acidic residues" evidence="1">
    <location>
        <begin position="9"/>
        <end position="24"/>
    </location>
</feature>
<evidence type="ECO:0000256" key="1">
    <source>
        <dbReference type="SAM" id="MobiDB-lite"/>
    </source>
</evidence>